<feature type="region of interest" description="Disordered" evidence="9">
    <location>
        <begin position="602"/>
        <end position="652"/>
    </location>
</feature>
<dbReference type="GO" id="GO:0005743">
    <property type="term" value="C:mitochondrial inner membrane"/>
    <property type="evidence" value="ECO:0007669"/>
    <property type="project" value="TreeGrafter"/>
</dbReference>
<comment type="cofactor">
    <cofactor evidence="1">
        <name>Mg(2+)</name>
        <dbReference type="ChEBI" id="CHEBI:18420"/>
    </cofactor>
</comment>
<dbReference type="PANTHER" id="PTHR11048">
    <property type="entry name" value="PRENYLTRANSFERASES"/>
    <property type="match status" value="1"/>
</dbReference>
<dbReference type="GO" id="GO:0016114">
    <property type="term" value="P:terpenoid biosynthetic process"/>
    <property type="evidence" value="ECO:0007669"/>
    <property type="project" value="UniProtKB-UniPathway"/>
</dbReference>
<evidence type="ECO:0000256" key="8">
    <source>
        <dbReference type="ARBA" id="ARBA00023136"/>
    </source>
</evidence>
<feature type="transmembrane region" description="Helical" evidence="10">
    <location>
        <begin position="505"/>
        <end position="526"/>
    </location>
</feature>
<keyword evidence="8 10" id="KW-0472">Membrane</keyword>
<keyword evidence="5" id="KW-0808">Transferase</keyword>
<dbReference type="Gene3D" id="1.20.120.1780">
    <property type="entry name" value="UbiA prenyltransferase"/>
    <property type="match status" value="1"/>
</dbReference>
<feature type="transmembrane region" description="Helical" evidence="10">
    <location>
        <begin position="43"/>
        <end position="62"/>
    </location>
</feature>
<dbReference type="InterPro" id="IPR000537">
    <property type="entry name" value="UbiA_prenyltransferase"/>
</dbReference>
<dbReference type="RefSeq" id="XP_038786220.1">
    <property type="nucleotide sequence ID" value="XM_038930531.1"/>
</dbReference>
<evidence type="ECO:0000259" key="11">
    <source>
        <dbReference type="Pfam" id="PF20684"/>
    </source>
</evidence>
<proteinExistence type="inferred from homology"/>
<dbReference type="Pfam" id="PF20684">
    <property type="entry name" value="Fung_rhodopsin"/>
    <property type="match status" value="1"/>
</dbReference>
<comment type="similarity">
    <text evidence="4">Belongs to the UbiA prenyltransferase family.</text>
</comment>
<evidence type="ECO:0000313" key="12">
    <source>
        <dbReference type="EMBL" id="KAF7675979.1"/>
    </source>
</evidence>
<evidence type="ECO:0000256" key="2">
    <source>
        <dbReference type="ARBA" id="ARBA00004141"/>
    </source>
</evidence>
<evidence type="ECO:0000256" key="9">
    <source>
        <dbReference type="SAM" id="MobiDB-lite"/>
    </source>
</evidence>
<evidence type="ECO:0000256" key="1">
    <source>
        <dbReference type="ARBA" id="ARBA00001946"/>
    </source>
</evidence>
<organism evidence="12 13">
    <name type="scientific">Alternaria burnsii</name>
    <dbReference type="NCBI Taxonomy" id="1187904"/>
    <lineage>
        <taxon>Eukaryota</taxon>
        <taxon>Fungi</taxon>
        <taxon>Dikarya</taxon>
        <taxon>Ascomycota</taxon>
        <taxon>Pezizomycotina</taxon>
        <taxon>Dothideomycetes</taxon>
        <taxon>Pleosporomycetidae</taxon>
        <taxon>Pleosporales</taxon>
        <taxon>Pleosporineae</taxon>
        <taxon>Pleosporaceae</taxon>
        <taxon>Alternaria</taxon>
        <taxon>Alternaria sect. Alternaria</taxon>
    </lineage>
</organism>
<protein>
    <recommendedName>
        <fullName evidence="11">Rhodopsin domain-containing protein</fullName>
    </recommendedName>
</protein>
<feature type="transmembrane region" description="Helical" evidence="10">
    <location>
        <begin position="467"/>
        <end position="493"/>
    </location>
</feature>
<reference evidence="12" key="2">
    <citation type="submission" date="2020-08" db="EMBL/GenBank/DDBJ databases">
        <title>Draft Genome Sequence of Cumin Blight Pathogen Alternaria burnsii.</title>
        <authorList>
            <person name="Feng Z."/>
        </authorList>
    </citation>
    <scope>NUCLEOTIDE SEQUENCE</scope>
    <source>
        <strain evidence="12">CBS107.38</strain>
    </source>
</reference>
<evidence type="ECO:0000313" key="13">
    <source>
        <dbReference type="Proteomes" id="UP000596902"/>
    </source>
</evidence>
<feature type="transmembrane region" description="Helical" evidence="10">
    <location>
        <begin position="278"/>
        <end position="297"/>
    </location>
</feature>
<feature type="transmembrane region" description="Helical" evidence="10">
    <location>
        <begin position="74"/>
        <end position="95"/>
    </location>
</feature>
<dbReference type="Pfam" id="PF01040">
    <property type="entry name" value="UbiA"/>
    <property type="match status" value="1"/>
</dbReference>
<dbReference type="PROSITE" id="PS00943">
    <property type="entry name" value="UBIA"/>
    <property type="match status" value="1"/>
</dbReference>
<comment type="pathway">
    <text evidence="3">Secondary metabolite biosynthesis; terpenoid biosynthesis.</text>
</comment>
<feature type="transmembrane region" description="Helical" evidence="10">
    <location>
        <begin position="172"/>
        <end position="193"/>
    </location>
</feature>
<dbReference type="Proteomes" id="UP000596902">
    <property type="component" value="Unassembled WGS sequence"/>
</dbReference>
<comment type="subcellular location">
    <subcellularLocation>
        <location evidence="2">Membrane</location>
        <topology evidence="2">Multi-pass membrane protein</topology>
    </subcellularLocation>
</comment>
<name>A0A8H7EDP6_9PLEO</name>
<evidence type="ECO:0000256" key="5">
    <source>
        <dbReference type="ARBA" id="ARBA00022679"/>
    </source>
</evidence>
<evidence type="ECO:0000256" key="4">
    <source>
        <dbReference type="ARBA" id="ARBA00005985"/>
    </source>
</evidence>
<dbReference type="GO" id="GO:0008412">
    <property type="term" value="F:4-hydroxybenzoate polyprenyltransferase activity"/>
    <property type="evidence" value="ECO:0007669"/>
    <property type="project" value="TreeGrafter"/>
</dbReference>
<keyword evidence="6 10" id="KW-0812">Transmembrane</keyword>
<dbReference type="AlphaFoldDB" id="A0A8H7EDP6"/>
<accession>A0A8H7EDP6</accession>
<feature type="transmembrane region" description="Helical" evidence="10">
    <location>
        <begin position="147"/>
        <end position="166"/>
    </location>
</feature>
<dbReference type="InterPro" id="IPR039653">
    <property type="entry name" value="Prenyltransferase"/>
</dbReference>
<feature type="domain" description="Rhodopsin" evidence="11">
    <location>
        <begin position="328"/>
        <end position="587"/>
    </location>
</feature>
<keyword evidence="7 10" id="KW-1133">Transmembrane helix</keyword>
<feature type="transmembrane region" description="Helical" evidence="10">
    <location>
        <begin position="309"/>
        <end position="332"/>
    </location>
</feature>
<sequence length="652" mass="72417">MSSEKFKVAPKESLAYQYGGNHSTGWLGYVPARWLPYIQLARLSPPVGLFLIYIPHSFGLLYAAIRQRAEPFEVAYASLLLFGASFFVSNAIHIWNDLIDAPLDAKVERTRNRPIPRGAVSPSAALIFSASQAVCAALFLPLLKGDVAKNTILSAPGFLAWLYYPYAKRHTYWTQTVLGICLSWGIVVGAVALDVEPYSFQTGQVDIPLLLLFIASTLWTMLYDSVYGFQDLEDDVAAGIYSMAVLFQYNIKLVFWLIVAMIAAALGNMGYYAGMGALYYIISVGGTTAFLIIGMIPPPTVVNNQNRHYGVVAGITVLGFVSIALTLLRLRCRYVSRTIGYDDYAIIPALLLYSGWTAMALYVNINAGVGKPLWEITLGEFVVWFKGIVGSTLLYPIMSASIRTSILMFYLRIFGQAVTSVRYTVLALLVLQGVYVIVYMILPAFIAKPFNKIWQPLERGKYMNDWYYYYTQVALFSTSMAFDIILLVLPIHPVTQLQMTVKKRIGVIAIFICGAAASVTAAYKLAIFVTQMERYTKIDPRWLQYEMSTLVPPQFDEYGKTFWIPSQVEPSVALIGAALPALYPMVQGAMHRVMATISSISSTASSGSRTRSHPESQDCQPRRQTPEKSLLQSNDGSYIELDDIAPSRPGRL</sequence>
<evidence type="ECO:0000256" key="6">
    <source>
        <dbReference type="ARBA" id="ARBA00022692"/>
    </source>
</evidence>
<dbReference type="InterPro" id="IPR049326">
    <property type="entry name" value="Rhodopsin_dom_fungi"/>
</dbReference>
<feature type="transmembrane region" description="Helical" evidence="10">
    <location>
        <begin position="344"/>
        <end position="363"/>
    </location>
</feature>
<evidence type="ECO:0000256" key="3">
    <source>
        <dbReference type="ARBA" id="ARBA00004721"/>
    </source>
</evidence>
<dbReference type="EMBL" id="JAAABM010000007">
    <property type="protein sequence ID" value="KAF7675979.1"/>
    <property type="molecule type" value="Genomic_DNA"/>
</dbReference>
<feature type="transmembrane region" description="Helical" evidence="10">
    <location>
        <begin position="423"/>
        <end position="447"/>
    </location>
</feature>
<dbReference type="CDD" id="cd13959">
    <property type="entry name" value="PT_UbiA_COQ2"/>
    <property type="match status" value="1"/>
</dbReference>
<comment type="caution">
    <text evidence="12">The sequence shown here is derived from an EMBL/GenBank/DDBJ whole genome shotgun (WGS) entry which is preliminary data.</text>
</comment>
<feature type="compositionally biased region" description="Basic and acidic residues" evidence="9">
    <location>
        <begin position="612"/>
        <end position="626"/>
    </location>
</feature>
<reference evidence="12" key="1">
    <citation type="submission" date="2020-01" db="EMBL/GenBank/DDBJ databases">
        <authorList>
            <person name="Feng Z.H.Z."/>
        </authorList>
    </citation>
    <scope>NUCLEOTIDE SEQUENCE</scope>
    <source>
        <strain evidence="12">CBS107.38</strain>
    </source>
</reference>
<evidence type="ECO:0000256" key="7">
    <source>
        <dbReference type="ARBA" id="ARBA00022989"/>
    </source>
</evidence>
<feature type="transmembrane region" description="Helical" evidence="10">
    <location>
        <begin position="115"/>
        <end position="140"/>
    </location>
</feature>
<keyword evidence="13" id="KW-1185">Reference proteome</keyword>
<dbReference type="GeneID" id="62203709"/>
<dbReference type="UniPathway" id="UPA00213"/>
<dbReference type="InterPro" id="IPR044878">
    <property type="entry name" value="UbiA_sf"/>
</dbReference>
<gene>
    <name evidence="12" type="ORF">GT037_005484</name>
</gene>
<dbReference type="Gene3D" id="1.10.357.140">
    <property type="entry name" value="UbiA prenyltransferase"/>
    <property type="match status" value="1"/>
</dbReference>
<evidence type="ECO:0000256" key="10">
    <source>
        <dbReference type="SAM" id="Phobius"/>
    </source>
</evidence>
<feature type="transmembrane region" description="Helical" evidence="10">
    <location>
        <begin position="243"/>
        <end position="266"/>
    </location>
</feature>
<dbReference type="InterPro" id="IPR030470">
    <property type="entry name" value="UbiA_prenylTrfase_CS"/>
</dbReference>
<feature type="transmembrane region" description="Helical" evidence="10">
    <location>
        <begin position="383"/>
        <end position="411"/>
    </location>
</feature>
<dbReference type="PANTHER" id="PTHR11048:SF28">
    <property type="entry name" value="4-HYDROXYBENZOATE POLYPRENYLTRANSFERASE, MITOCHONDRIAL"/>
    <property type="match status" value="1"/>
</dbReference>
<feature type="transmembrane region" description="Helical" evidence="10">
    <location>
        <begin position="205"/>
        <end position="223"/>
    </location>
</feature>
<dbReference type="GO" id="GO:0006744">
    <property type="term" value="P:ubiquinone biosynthetic process"/>
    <property type="evidence" value="ECO:0007669"/>
    <property type="project" value="TreeGrafter"/>
</dbReference>